<reference evidence="7 8" key="1">
    <citation type="submission" date="2016-10" db="EMBL/GenBank/DDBJ databases">
        <title>Draft genome sequence of Coniochaeta ligniaria NRRL30616, a lignocellulolytic fungus for bioabatement of inhibitors in plant biomass hydrolysates.</title>
        <authorList>
            <consortium name="DOE Joint Genome Institute"/>
            <person name="Jimenez D.J."/>
            <person name="Hector R.E."/>
            <person name="Riley R."/>
            <person name="Sun H."/>
            <person name="Grigoriev I.V."/>
            <person name="Van Elsas J.D."/>
            <person name="Nichols N.N."/>
        </authorList>
    </citation>
    <scope>NUCLEOTIDE SEQUENCE [LARGE SCALE GENOMIC DNA]</scope>
    <source>
        <strain evidence="7 8">NRRL 30616</strain>
    </source>
</reference>
<dbReference type="SUPFAM" id="SSF57701">
    <property type="entry name" value="Zn2/Cys6 DNA-binding domain"/>
    <property type="match status" value="1"/>
</dbReference>
<accession>A0A1J7J5T0</accession>
<organism evidence="7 8">
    <name type="scientific">Coniochaeta ligniaria NRRL 30616</name>
    <dbReference type="NCBI Taxonomy" id="1408157"/>
    <lineage>
        <taxon>Eukaryota</taxon>
        <taxon>Fungi</taxon>
        <taxon>Dikarya</taxon>
        <taxon>Ascomycota</taxon>
        <taxon>Pezizomycotina</taxon>
        <taxon>Sordariomycetes</taxon>
        <taxon>Sordariomycetidae</taxon>
        <taxon>Coniochaetales</taxon>
        <taxon>Coniochaetaceae</taxon>
        <taxon>Coniochaeta</taxon>
    </lineage>
</organism>
<dbReference type="Gene3D" id="4.10.240.10">
    <property type="entry name" value="Zn(2)-C6 fungal-type DNA-binding domain"/>
    <property type="match status" value="1"/>
</dbReference>
<dbReference type="OrthoDB" id="4216928at2759"/>
<keyword evidence="1" id="KW-0479">Metal-binding</keyword>
<dbReference type="AlphaFoldDB" id="A0A1J7J5T0"/>
<evidence type="ECO:0000313" key="7">
    <source>
        <dbReference type="EMBL" id="OIW28649.1"/>
    </source>
</evidence>
<evidence type="ECO:0000256" key="4">
    <source>
        <dbReference type="ARBA" id="ARBA00023163"/>
    </source>
</evidence>
<dbReference type="CDD" id="cd00067">
    <property type="entry name" value="GAL4"/>
    <property type="match status" value="1"/>
</dbReference>
<keyword evidence="4" id="KW-0804">Transcription</keyword>
<dbReference type="InterPro" id="IPR036864">
    <property type="entry name" value="Zn2-C6_fun-type_DNA-bd_sf"/>
</dbReference>
<dbReference type="EMBL" id="KV875098">
    <property type="protein sequence ID" value="OIW28649.1"/>
    <property type="molecule type" value="Genomic_DNA"/>
</dbReference>
<evidence type="ECO:0000313" key="8">
    <source>
        <dbReference type="Proteomes" id="UP000182658"/>
    </source>
</evidence>
<feature type="domain" description="Zn(2)-C6 fungal-type" evidence="6">
    <location>
        <begin position="18"/>
        <end position="48"/>
    </location>
</feature>
<dbReference type="Pfam" id="PF00172">
    <property type="entry name" value="Zn_clus"/>
    <property type="match status" value="1"/>
</dbReference>
<evidence type="ECO:0000256" key="1">
    <source>
        <dbReference type="ARBA" id="ARBA00022723"/>
    </source>
</evidence>
<gene>
    <name evidence="7" type="ORF">CONLIGDRAFT_632908</name>
</gene>
<dbReference type="InterPro" id="IPR001138">
    <property type="entry name" value="Zn2Cys6_DnaBD"/>
</dbReference>
<evidence type="ECO:0000256" key="3">
    <source>
        <dbReference type="ARBA" id="ARBA00023015"/>
    </source>
</evidence>
<dbReference type="GO" id="GO:0008270">
    <property type="term" value="F:zinc ion binding"/>
    <property type="evidence" value="ECO:0007669"/>
    <property type="project" value="InterPro"/>
</dbReference>
<dbReference type="PANTHER" id="PTHR47660:SF3">
    <property type="entry name" value="FINGER DOMAIN PROTEIN, PUTATIVE (AFU_ORTHOLOGUE AFUA_4G03310)-RELATED"/>
    <property type="match status" value="1"/>
</dbReference>
<dbReference type="SMART" id="SM00066">
    <property type="entry name" value="GAL4"/>
    <property type="match status" value="1"/>
</dbReference>
<sequence length="461" mass="51733">MSSLSAIERANPPPRRKSCQACIKAKRRCDLGQPACLRCTQRLLECRYDATVSAARRNIAASAEKRQQAVAADRTSIPPSALTRQEEPESVEQIMTDLSSMVDPVLDAGFDFYDTDLDIMQFINDTPTQTLEDMSSCATAFTIPNPPTASYNKLDLVLQSKGDLALALQPEGKWRSTPLAFTIAHRLQYSIDLVKDAPRRMVMELQTPWCHPELYRDDMPKSMQDALSSCALYQAKNPRNSFVILHSIRTRIRDLTTTPPPSRPLEVLARVQAILLYLIILVFDGDILSRASAEAATPALESAAISLVGLFGHNPFHPSSSPSASHPPPPDSLPLYPIGPAREFWQAWVLQESARRTYMTAFFVQQLYLLLKGDTPRKCDQRLYLCHFWTVSAHLWGARDAFDFALAWRERRHFVVNNNTIKEVLSEARGDDIEDFGKMILTTLMGIDETKGWLHSRGATL</sequence>
<proteinExistence type="predicted"/>
<keyword evidence="2" id="KW-0862">Zinc</keyword>
<dbReference type="PANTHER" id="PTHR47660">
    <property type="entry name" value="TRANSCRIPTION FACTOR WITH C2H2 AND ZN(2)-CYS(6) DNA BINDING DOMAIN (EUROFUNG)-RELATED-RELATED"/>
    <property type="match status" value="1"/>
</dbReference>
<evidence type="ECO:0000256" key="5">
    <source>
        <dbReference type="ARBA" id="ARBA00023242"/>
    </source>
</evidence>
<name>A0A1J7J5T0_9PEZI</name>
<dbReference type="Proteomes" id="UP000182658">
    <property type="component" value="Unassembled WGS sequence"/>
</dbReference>
<dbReference type="GO" id="GO:0000981">
    <property type="term" value="F:DNA-binding transcription factor activity, RNA polymerase II-specific"/>
    <property type="evidence" value="ECO:0007669"/>
    <property type="project" value="InterPro"/>
</dbReference>
<evidence type="ECO:0000259" key="6">
    <source>
        <dbReference type="PROSITE" id="PS50048"/>
    </source>
</evidence>
<dbReference type="STRING" id="1408157.A0A1J7J5T0"/>
<keyword evidence="8" id="KW-1185">Reference proteome</keyword>
<protein>
    <recommendedName>
        <fullName evidence="6">Zn(2)-C6 fungal-type domain-containing protein</fullName>
    </recommendedName>
</protein>
<keyword evidence="3" id="KW-0805">Transcription regulation</keyword>
<dbReference type="InParanoid" id="A0A1J7J5T0"/>
<evidence type="ECO:0000256" key="2">
    <source>
        <dbReference type="ARBA" id="ARBA00022833"/>
    </source>
</evidence>
<keyword evidence="5" id="KW-0539">Nucleus</keyword>
<dbReference type="PROSITE" id="PS50048">
    <property type="entry name" value="ZN2_CY6_FUNGAL_2"/>
    <property type="match status" value="1"/>
</dbReference>